<keyword evidence="3" id="KW-1185">Reference proteome</keyword>
<protein>
    <submittedName>
        <fullName evidence="2">Uncharacterized protein</fullName>
    </submittedName>
</protein>
<feature type="region of interest" description="Disordered" evidence="1">
    <location>
        <begin position="104"/>
        <end position="129"/>
    </location>
</feature>
<dbReference type="Proteomes" id="UP001295684">
    <property type="component" value="Unassembled WGS sequence"/>
</dbReference>
<sequence length="469" mass="54564">MKLFFLHTKRRIQNVPIFQDKSAMQQTFGKEVQMKDFSKILKVSRLCGSSLKFPFDKKIKAKEKPQPENMEGCDNAKQSNQKDDALFTFGTSFGIKAEDSKKKNCNIENKHTPSTKQSSSREKYRQNSQAALKELNQKIQWRKQQISSRRLKENSSDDIKIPEIRFASQGRKKRRQPVNFRRNGPRIARNVFISNCVSFSRGNNNRRGLPNSNKPGLSGVDDSYCYQENNSMANIILPVLNDDTPEAGSSFSNVPVLDKNFEGYIKERNFSKESNRGDKKGYFGNLEPPTNSSFISNVNLRNLSYIEKKNFQIKDTKRGLLSNKGTEEKVCEYCGYKKQEGEIQKCRCNIHFHINHTKDWKRFLNSNDKPFTTKMEYRVLKDRQNRIQIPRNKRINIPRNGQNCILEGKDIILNKKQQKIFKRVLSGKSRAKPQMPIISNGVYIRSQKRYRNDPSHFRDFSPESMIFHS</sequence>
<evidence type="ECO:0000256" key="1">
    <source>
        <dbReference type="SAM" id="MobiDB-lite"/>
    </source>
</evidence>
<dbReference type="EMBL" id="CAMPGE010002152">
    <property type="protein sequence ID" value="CAI2360953.1"/>
    <property type="molecule type" value="Genomic_DNA"/>
</dbReference>
<proteinExistence type="predicted"/>
<organism evidence="2 3">
    <name type="scientific">Euplotes crassus</name>
    <dbReference type="NCBI Taxonomy" id="5936"/>
    <lineage>
        <taxon>Eukaryota</taxon>
        <taxon>Sar</taxon>
        <taxon>Alveolata</taxon>
        <taxon>Ciliophora</taxon>
        <taxon>Intramacronucleata</taxon>
        <taxon>Spirotrichea</taxon>
        <taxon>Hypotrichia</taxon>
        <taxon>Euplotida</taxon>
        <taxon>Euplotidae</taxon>
        <taxon>Moneuplotes</taxon>
    </lineage>
</organism>
<accession>A0AAD1U8U9</accession>
<reference evidence="2" key="1">
    <citation type="submission" date="2023-07" db="EMBL/GenBank/DDBJ databases">
        <authorList>
            <consortium name="AG Swart"/>
            <person name="Singh M."/>
            <person name="Singh A."/>
            <person name="Seah K."/>
            <person name="Emmerich C."/>
        </authorList>
    </citation>
    <scope>NUCLEOTIDE SEQUENCE</scope>
    <source>
        <strain evidence="2">DP1</strain>
    </source>
</reference>
<dbReference type="AlphaFoldDB" id="A0AAD1U8U9"/>
<evidence type="ECO:0000313" key="2">
    <source>
        <dbReference type="EMBL" id="CAI2360953.1"/>
    </source>
</evidence>
<evidence type="ECO:0000313" key="3">
    <source>
        <dbReference type="Proteomes" id="UP001295684"/>
    </source>
</evidence>
<name>A0AAD1U8U9_EUPCR</name>
<comment type="caution">
    <text evidence="2">The sequence shown here is derived from an EMBL/GenBank/DDBJ whole genome shotgun (WGS) entry which is preliminary data.</text>
</comment>
<gene>
    <name evidence="2" type="ORF">ECRASSUSDP1_LOCUS2262</name>
</gene>